<keyword evidence="3 6" id="KW-0067">ATP-binding</keyword>
<keyword evidence="4 6" id="KW-0408">Iron</keyword>
<feature type="domain" description="Gamma-butyrobetaine hydroxylase-like N-terminal" evidence="7">
    <location>
        <begin position="309"/>
        <end position="392"/>
    </location>
</feature>
<evidence type="ECO:0000256" key="4">
    <source>
        <dbReference type="ARBA" id="ARBA00023004"/>
    </source>
</evidence>
<organism evidence="8 9">
    <name type="scientific">Loktanella fryxellensis</name>
    <dbReference type="NCBI Taxonomy" id="245187"/>
    <lineage>
        <taxon>Bacteria</taxon>
        <taxon>Pseudomonadati</taxon>
        <taxon>Pseudomonadota</taxon>
        <taxon>Alphaproteobacteria</taxon>
        <taxon>Rhodobacterales</taxon>
        <taxon>Roseobacteraceae</taxon>
        <taxon>Loktanella</taxon>
    </lineage>
</organism>
<keyword evidence="5 6" id="KW-0411">Iron-sulfur</keyword>
<dbReference type="GO" id="GO:0046872">
    <property type="term" value="F:metal ion binding"/>
    <property type="evidence" value="ECO:0007669"/>
    <property type="project" value="UniProtKB-KW"/>
</dbReference>
<evidence type="ECO:0000313" key="8">
    <source>
        <dbReference type="EMBL" id="SEN82891.1"/>
    </source>
</evidence>
<dbReference type="FunFam" id="3.40.50.300:FF:001119">
    <property type="entry name" value="Iron-sulfur cluster carrier protein"/>
    <property type="match status" value="1"/>
</dbReference>
<dbReference type="CDD" id="cd02037">
    <property type="entry name" value="Mrp_NBP35"/>
    <property type="match status" value="1"/>
</dbReference>
<name>A0A1H8JQQ1_9RHOB</name>
<dbReference type="RefSeq" id="WP_245731717.1">
    <property type="nucleotide sequence ID" value="NZ_FOCI01000041.1"/>
</dbReference>
<dbReference type="Gene3D" id="3.30.2020.30">
    <property type="match status" value="1"/>
</dbReference>
<comment type="subunit">
    <text evidence="6">Homodimer.</text>
</comment>
<comment type="similarity">
    <text evidence="6">Belongs to the Mrp/NBP35 ATP-binding proteins family.</text>
</comment>
<dbReference type="GO" id="GO:0051539">
    <property type="term" value="F:4 iron, 4 sulfur cluster binding"/>
    <property type="evidence" value="ECO:0007669"/>
    <property type="project" value="TreeGrafter"/>
</dbReference>
<dbReference type="InterPro" id="IPR000808">
    <property type="entry name" value="Mrp-like_CS"/>
</dbReference>
<dbReference type="PROSITE" id="PS01215">
    <property type="entry name" value="MRP"/>
    <property type="match status" value="1"/>
</dbReference>
<dbReference type="GO" id="GO:0140663">
    <property type="term" value="F:ATP-dependent FeS chaperone activity"/>
    <property type="evidence" value="ECO:0007669"/>
    <property type="project" value="InterPro"/>
</dbReference>
<keyword evidence="2 6" id="KW-0547">Nucleotide-binding</keyword>
<evidence type="ECO:0000256" key="5">
    <source>
        <dbReference type="ARBA" id="ARBA00023014"/>
    </source>
</evidence>
<evidence type="ECO:0000259" key="7">
    <source>
        <dbReference type="Pfam" id="PF06155"/>
    </source>
</evidence>
<proteinExistence type="inferred from homology"/>
<dbReference type="GO" id="GO:0016226">
    <property type="term" value="P:iron-sulfur cluster assembly"/>
    <property type="evidence" value="ECO:0007669"/>
    <property type="project" value="InterPro"/>
</dbReference>
<keyword evidence="9" id="KW-1185">Reference proteome</keyword>
<comment type="function">
    <text evidence="6">Binds and transfers iron-sulfur (Fe-S) clusters to target apoproteins. Can hydrolyze ATP.</text>
</comment>
<dbReference type="Pfam" id="PF06155">
    <property type="entry name" value="GBBH-like_N"/>
    <property type="match status" value="1"/>
</dbReference>
<accession>A0A1H8JQQ1</accession>
<dbReference type="PANTHER" id="PTHR42961:SF2">
    <property type="entry name" value="IRON-SULFUR PROTEIN NUBPL"/>
    <property type="match status" value="1"/>
</dbReference>
<keyword evidence="1 6" id="KW-0479">Metal-binding</keyword>
<dbReference type="InterPro" id="IPR019591">
    <property type="entry name" value="Mrp/NBP35_ATP-bd"/>
</dbReference>
<dbReference type="InterPro" id="IPR027417">
    <property type="entry name" value="P-loop_NTPase"/>
</dbReference>
<dbReference type="GO" id="GO:0005524">
    <property type="term" value="F:ATP binding"/>
    <property type="evidence" value="ECO:0007669"/>
    <property type="project" value="UniProtKB-UniRule"/>
</dbReference>
<evidence type="ECO:0000256" key="2">
    <source>
        <dbReference type="ARBA" id="ARBA00022741"/>
    </source>
</evidence>
<dbReference type="HAMAP" id="MF_02040">
    <property type="entry name" value="Mrp_NBP35"/>
    <property type="match status" value="1"/>
</dbReference>
<dbReference type="STRING" id="245187.SAMN04488003_14112"/>
<dbReference type="GO" id="GO:0016887">
    <property type="term" value="F:ATP hydrolysis activity"/>
    <property type="evidence" value="ECO:0007669"/>
    <property type="project" value="UniProtKB-UniRule"/>
</dbReference>
<dbReference type="Proteomes" id="UP000199585">
    <property type="component" value="Unassembled WGS sequence"/>
</dbReference>
<evidence type="ECO:0000256" key="3">
    <source>
        <dbReference type="ARBA" id="ARBA00022840"/>
    </source>
</evidence>
<dbReference type="InterPro" id="IPR010376">
    <property type="entry name" value="GBBH-like_N"/>
</dbReference>
<dbReference type="PANTHER" id="PTHR42961">
    <property type="entry name" value="IRON-SULFUR PROTEIN NUBPL"/>
    <property type="match status" value="1"/>
</dbReference>
<dbReference type="InterPro" id="IPR033756">
    <property type="entry name" value="YlxH/NBP35"/>
</dbReference>
<evidence type="ECO:0000256" key="1">
    <source>
        <dbReference type="ARBA" id="ARBA00022723"/>
    </source>
</evidence>
<dbReference type="InterPro" id="IPR038492">
    <property type="entry name" value="GBBH-like_N_sf"/>
</dbReference>
<dbReference type="EMBL" id="FOCI01000041">
    <property type="protein sequence ID" value="SEN82891.1"/>
    <property type="molecule type" value="Genomic_DNA"/>
</dbReference>
<dbReference type="InterPro" id="IPR044304">
    <property type="entry name" value="NUBPL-like"/>
</dbReference>
<dbReference type="SUPFAM" id="SSF52540">
    <property type="entry name" value="P-loop containing nucleoside triphosphate hydrolases"/>
    <property type="match status" value="1"/>
</dbReference>
<keyword evidence="6" id="KW-0378">Hydrolase</keyword>
<evidence type="ECO:0000313" key="9">
    <source>
        <dbReference type="Proteomes" id="UP000199585"/>
    </source>
</evidence>
<dbReference type="Pfam" id="PF10609">
    <property type="entry name" value="ParA"/>
    <property type="match status" value="1"/>
</dbReference>
<protein>
    <recommendedName>
        <fullName evidence="6">Iron-sulfur cluster carrier protein</fullName>
    </recommendedName>
</protein>
<dbReference type="Gene3D" id="3.40.50.300">
    <property type="entry name" value="P-loop containing nucleotide triphosphate hydrolases"/>
    <property type="match status" value="1"/>
</dbReference>
<sequence>MTSTPATSRAPEDTGMAHLGQIIAVASGKGGVGKSTLSTNLALALAAQGAAVGLVDADLYGPSVPGMLGIKTGKNPSMSPSGKVMPAQAHGIKVISMGMLTDDDKPAVLRGPMVSKYLRMFILEVDWGKLDYLILDLPPGTGDTQLTLAQSFPLTGAVIVSTPQDVSLKIARRGIRMMEQVKVPILGIVENMSGFTCPSCGEVTHIFHQGGGEKIAASLGVPFLGAVPLDPAIVDCGDDGLPLVIAHPDTPAAQAYRDIAATLLRRVRAKPGLPTPFGWQWADDASTPMPAPVAGHAGGAAEVPVAMHRRDGRTLVVRWQDGHDQAIDVRDLRLACRCAACVDEMSRRAVLVPASVPLNITPTRIWSIGNYAIGASFSDGHQSGIYTFGHLRSMKSAEVEDV</sequence>
<dbReference type="AlphaFoldDB" id="A0A1H8JQQ1"/>
<feature type="binding site" evidence="6">
    <location>
        <begin position="28"/>
        <end position="35"/>
    </location>
    <ligand>
        <name>ATP</name>
        <dbReference type="ChEBI" id="CHEBI:30616"/>
    </ligand>
</feature>
<reference evidence="8 9" key="1">
    <citation type="submission" date="2016-10" db="EMBL/GenBank/DDBJ databases">
        <authorList>
            <person name="de Groot N.N."/>
        </authorList>
    </citation>
    <scope>NUCLEOTIDE SEQUENCE [LARGE SCALE GENOMIC DNA]</scope>
    <source>
        <strain evidence="8 9">DSM 16213</strain>
    </source>
</reference>
<gene>
    <name evidence="8" type="ORF">SAMN04488003_14112</name>
</gene>
<evidence type="ECO:0000256" key="6">
    <source>
        <dbReference type="HAMAP-Rule" id="MF_02040"/>
    </source>
</evidence>